<gene>
    <name evidence="1" type="ORF">NEZAVI_LOCUS857</name>
</gene>
<organism evidence="1 2">
    <name type="scientific">Nezara viridula</name>
    <name type="common">Southern green stink bug</name>
    <name type="synonym">Cimex viridulus</name>
    <dbReference type="NCBI Taxonomy" id="85310"/>
    <lineage>
        <taxon>Eukaryota</taxon>
        <taxon>Metazoa</taxon>
        <taxon>Ecdysozoa</taxon>
        <taxon>Arthropoda</taxon>
        <taxon>Hexapoda</taxon>
        <taxon>Insecta</taxon>
        <taxon>Pterygota</taxon>
        <taxon>Neoptera</taxon>
        <taxon>Paraneoptera</taxon>
        <taxon>Hemiptera</taxon>
        <taxon>Heteroptera</taxon>
        <taxon>Panheteroptera</taxon>
        <taxon>Pentatomomorpha</taxon>
        <taxon>Pentatomoidea</taxon>
        <taxon>Pentatomidae</taxon>
        <taxon>Pentatominae</taxon>
        <taxon>Nezara</taxon>
    </lineage>
</organism>
<evidence type="ECO:0000313" key="2">
    <source>
        <dbReference type="Proteomes" id="UP001152798"/>
    </source>
</evidence>
<name>A0A9P0DZ25_NEZVI</name>
<evidence type="ECO:0000313" key="1">
    <source>
        <dbReference type="EMBL" id="CAH1389452.1"/>
    </source>
</evidence>
<reference evidence="1" key="1">
    <citation type="submission" date="2022-01" db="EMBL/GenBank/DDBJ databases">
        <authorList>
            <person name="King R."/>
        </authorList>
    </citation>
    <scope>NUCLEOTIDE SEQUENCE</scope>
</reference>
<dbReference type="EMBL" id="OV725077">
    <property type="protein sequence ID" value="CAH1389452.1"/>
    <property type="molecule type" value="Genomic_DNA"/>
</dbReference>
<dbReference type="AlphaFoldDB" id="A0A9P0DZ25"/>
<dbReference type="Proteomes" id="UP001152798">
    <property type="component" value="Chromosome 1"/>
</dbReference>
<protein>
    <submittedName>
        <fullName evidence="1">Uncharacterized protein</fullName>
    </submittedName>
</protein>
<sequence>MPKTERGYYVNGSRGWVASGGQPSIIQILSLICPTVHWRMLMPLVVSGLFLERGPSAVFEGRDRTEDFLPGRGFFTARWFVTVFKATANQCCTHPPTKETSELARGVIIEMRAVDNEGYTGK</sequence>
<accession>A0A9P0DZ25</accession>
<proteinExistence type="predicted"/>
<keyword evidence="2" id="KW-1185">Reference proteome</keyword>